<proteinExistence type="inferred from homology"/>
<dbReference type="SUPFAM" id="SSF54913">
    <property type="entry name" value="GlnB-like"/>
    <property type="match status" value="1"/>
</dbReference>
<accession>U6ZZX1</accession>
<dbReference type="Pfam" id="PF02641">
    <property type="entry name" value="DUF190"/>
    <property type="match status" value="1"/>
</dbReference>
<evidence type="ECO:0000256" key="1">
    <source>
        <dbReference type="ARBA" id="ARBA00010554"/>
    </source>
</evidence>
<gene>
    <name evidence="2" type="ORF">GDH07_16990</name>
</gene>
<accession>A0A7X1PNI5</accession>
<reference evidence="2 3" key="1">
    <citation type="submission" date="2019-10" db="EMBL/GenBank/DDBJ databases">
        <title>Pseudomonas dajingensis sp. nov., isolated from the profound head ulcers of farmed Murray cod (Maccullochella peelii peelii).</title>
        <authorList>
            <person name="Liu Y."/>
        </authorList>
    </citation>
    <scope>NUCLEOTIDE SEQUENCE [LARGE SCALE GENOMIC DNA]</scope>
    <source>
        <strain evidence="2 3">MC042</strain>
    </source>
</reference>
<dbReference type="EMBL" id="WHUV01000003">
    <property type="protein sequence ID" value="MQA55017.1"/>
    <property type="molecule type" value="Genomic_DNA"/>
</dbReference>
<dbReference type="InterPro" id="IPR015867">
    <property type="entry name" value="N-reg_PII/ATP_PRibTrfase_C"/>
</dbReference>
<evidence type="ECO:0000313" key="2">
    <source>
        <dbReference type="EMBL" id="MQA55017.1"/>
    </source>
</evidence>
<name>U6ZZX1_9PSED</name>
<dbReference type="Proteomes" id="UP000486534">
    <property type="component" value="Unassembled WGS sequence"/>
</dbReference>
<dbReference type="Gene3D" id="3.30.70.120">
    <property type="match status" value="1"/>
</dbReference>
<dbReference type="InterPro" id="IPR011322">
    <property type="entry name" value="N-reg_PII-like_a/b"/>
</dbReference>
<dbReference type="InterPro" id="IPR003793">
    <property type="entry name" value="UPF0166"/>
</dbReference>
<evidence type="ECO:0000313" key="3">
    <source>
        <dbReference type="Proteomes" id="UP000486534"/>
    </source>
</evidence>
<comment type="similarity">
    <text evidence="1">Belongs to the UPF0166 family.</text>
</comment>
<sequence>MQGYLVTFFTQQNRRYHGRMLGDWIIDLAREMGLQGATLSSAVEGFGHSRQLHSVHFFDLADQPLEIRLAISEAEARQLFERLAQEDFALFYTKVPIEFGHLGRQAQLDSA</sequence>
<dbReference type="AlphaFoldDB" id="U6ZZX1"/>
<dbReference type="RefSeq" id="WP_022640919.1">
    <property type="nucleotide sequence ID" value="NZ_AVOY01000087.1"/>
</dbReference>
<protein>
    <submittedName>
        <fullName evidence="2">DUF190 domain-containing protein</fullName>
    </submittedName>
</protein>
<comment type="caution">
    <text evidence="2">The sequence shown here is derived from an EMBL/GenBank/DDBJ whole genome shotgun (WGS) entry which is preliminary data.</text>
</comment>
<organism evidence="2 3">
    <name type="scientific">Pseudomonas piscis</name>
    <dbReference type="NCBI Taxonomy" id="2614538"/>
    <lineage>
        <taxon>Bacteria</taxon>
        <taxon>Pseudomonadati</taxon>
        <taxon>Pseudomonadota</taxon>
        <taxon>Gammaproteobacteria</taxon>
        <taxon>Pseudomonadales</taxon>
        <taxon>Pseudomonadaceae</taxon>
        <taxon>Pseudomonas</taxon>
    </lineage>
</organism>